<evidence type="ECO:0000313" key="2">
    <source>
        <dbReference type="Proteomes" id="UP000290439"/>
    </source>
</evidence>
<sequence>MAVAHVRPVVPLRAGWRSYDFWRMPGAVESGIAPMPERVFSR</sequence>
<reference evidence="1 2" key="1">
    <citation type="submission" date="2019-02" db="EMBL/GenBank/DDBJ databases">
        <authorList>
            <consortium name="Pathogen Informatics"/>
        </authorList>
    </citation>
    <scope>NUCLEOTIDE SEQUENCE [LARGE SCALE GENOMIC DNA]</scope>
    <source>
        <strain evidence="1 2">3012STDY6756504</strain>
    </source>
</reference>
<protein>
    <submittedName>
        <fullName evidence="1">Uncharacterized protein</fullName>
    </submittedName>
</protein>
<evidence type="ECO:0000313" key="1">
    <source>
        <dbReference type="EMBL" id="VFB00322.1"/>
    </source>
</evidence>
<dbReference type="AlphaFoldDB" id="A0A4U8W324"/>
<accession>A0A4U8W324</accession>
<dbReference type="EMBL" id="LR215973">
    <property type="protein sequence ID" value="VFB00322.1"/>
    <property type="molecule type" value="Genomic_DNA"/>
</dbReference>
<organism evidence="1 2">
    <name type="scientific">Nocardia cyriacigeorgica</name>
    <dbReference type="NCBI Taxonomy" id="135487"/>
    <lineage>
        <taxon>Bacteria</taxon>
        <taxon>Bacillati</taxon>
        <taxon>Actinomycetota</taxon>
        <taxon>Actinomycetes</taxon>
        <taxon>Mycobacteriales</taxon>
        <taxon>Nocardiaceae</taxon>
        <taxon>Nocardia</taxon>
    </lineage>
</organism>
<gene>
    <name evidence="1" type="ORF">NCTC10797_04117</name>
</gene>
<proteinExistence type="predicted"/>
<name>A0A4U8W324_9NOCA</name>
<dbReference type="Proteomes" id="UP000290439">
    <property type="component" value="Chromosome"/>
</dbReference>